<evidence type="ECO:0000313" key="1">
    <source>
        <dbReference type="EMBL" id="CAG8484716.1"/>
    </source>
</evidence>
<feature type="non-terminal residue" evidence="1">
    <location>
        <position position="1"/>
    </location>
</feature>
<comment type="caution">
    <text evidence="1">The sequence shown here is derived from an EMBL/GenBank/DDBJ whole genome shotgun (WGS) entry which is preliminary data.</text>
</comment>
<accession>A0A9N8WJF9</accession>
<dbReference type="AlphaFoldDB" id="A0A9N8WJF9"/>
<keyword evidence="2" id="KW-1185">Reference proteome</keyword>
<gene>
    <name evidence="1" type="ORF">FCALED_LOCUS2894</name>
</gene>
<sequence>NFRRYPRLAKCLEPVEREISTPISFNLSATDPAEIEGCLRMHYPIARDQGKKGAH</sequence>
<proteinExistence type="predicted"/>
<dbReference type="EMBL" id="CAJVPQ010000476">
    <property type="protein sequence ID" value="CAG8484716.1"/>
    <property type="molecule type" value="Genomic_DNA"/>
</dbReference>
<dbReference type="Proteomes" id="UP000789570">
    <property type="component" value="Unassembled WGS sequence"/>
</dbReference>
<evidence type="ECO:0000313" key="2">
    <source>
        <dbReference type="Proteomes" id="UP000789570"/>
    </source>
</evidence>
<reference evidence="1" key="1">
    <citation type="submission" date="2021-06" db="EMBL/GenBank/DDBJ databases">
        <authorList>
            <person name="Kallberg Y."/>
            <person name="Tangrot J."/>
            <person name="Rosling A."/>
        </authorList>
    </citation>
    <scope>NUCLEOTIDE SEQUENCE</scope>
    <source>
        <strain evidence="1">UK204</strain>
    </source>
</reference>
<name>A0A9N8WJF9_9GLOM</name>
<organism evidence="1 2">
    <name type="scientific">Funneliformis caledonium</name>
    <dbReference type="NCBI Taxonomy" id="1117310"/>
    <lineage>
        <taxon>Eukaryota</taxon>
        <taxon>Fungi</taxon>
        <taxon>Fungi incertae sedis</taxon>
        <taxon>Mucoromycota</taxon>
        <taxon>Glomeromycotina</taxon>
        <taxon>Glomeromycetes</taxon>
        <taxon>Glomerales</taxon>
        <taxon>Glomeraceae</taxon>
        <taxon>Funneliformis</taxon>
    </lineage>
</organism>
<dbReference type="OrthoDB" id="2486350at2759"/>
<protein>
    <submittedName>
        <fullName evidence="1">12784_t:CDS:1</fullName>
    </submittedName>
</protein>